<organism evidence="2">
    <name type="scientific">Solanum lycopersicum</name>
    <name type="common">Tomato</name>
    <name type="synonym">Lycopersicon esculentum</name>
    <dbReference type="NCBI Taxonomy" id="4081"/>
    <lineage>
        <taxon>Eukaryota</taxon>
        <taxon>Viridiplantae</taxon>
        <taxon>Streptophyta</taxon>
        <taxon>Embryophyta</taxon>
        <taxon>Tracheophyta</taxon>
        <taxon>Spermatophyta</taxon>
        <taxon>Magnoliopsida</taxon>
        <taxon>eudicotyledons</taxon>
        <taxon>Gunneridae</taxon>
        <taxon>Pentapetalae</taxon>
        <taxon>asterids</taxon>
        <taxon>lamiids</taxon>
        <taxon>Solanales</taxon>
        <taxon>Solanaceae</taxon>
        <taxon>Solanoideae</taxon>
        <taxon>Solaneae</taxon>
        <taxon>Solanum</taxon>
        <taxon>Solanum subgen. Lycopersicon</taxon>
    </lineage>
</organism>
<dbReference type="Proteomes" id="UP000004994">
    <property type="component" value="Chromosome 3"/>
</dbReference>
<dbReference type="OMA" id="HRHRIQN"/>
<dbReference type="AlphaFoldDB" id="A0A3Q7FI11"/>
<reference evidence="2" key="2">
    <citation type="submission" date="2019-01" db="UniProtKB">
        <authorList>
            <consortium name="EnsemblPlants"/>
        </authorList>
    </citation>
    <scope>IDENTIFICATION</scope>
    <source>
        <strain evidence="2">cv. Heinz 1706</strain>
    </source>
</reference>
<feature type="region of interest" description="Disordered" evidence="1">
    <location>
        <begin position="42"/>
        <end position="72"/>
    </location>
</feature>
<protein>
    <submittedName>
        <fullName evidence="2">Uncharacterized protein</fullName>
    </submittedName>
</protein>
<evidence type="ECO:0000313" key="2">
    <source>
        <dbReference type="EnsemblPlants" id="Solyc03g059127.1.1"/>
    </source>
</evidence>
<keyword evidence="3" id="KW-1185">Reference proteome</keyword>
<reference evidence="2" key="1">
    <citation type="journal article" date="2012" name="Nature">
        <title>The tomato genome sequence provides insights into fleshy fruit evolution.</title>
        <authorList>
            <consortium name="Tomato Genome Consortium"/>
        </authorList>
    </citation>
    <scope>NUCLEOTIDE SEQUENCE [LARGE SCALE GENOMIC DNA]</scope>
    <source>
        <strain evidence="2">cv. Heinz 1706</strain>
    </source>
</reference>
<feature type="compositionally biased region" description="Polar residues" evidence="1">
    <location>
        <begin position="42"/>
        <end position="66"/>
    </location>
</feature>
<name>A0A3Q7FI11_SOLLC</name>
<accession>A0A3Q7FI11</accession>
<evidence type="ECO:0000256" key="1">
    <source>
        <dbReference type="SAM" id="MobiDB-lite"/>
    </source>
</evidence>
<evidence type="ECO:0000313" key="3">
    <source>
        <dbReference type="Proteomes" id="UP000004994"/>
    </source>
</evidence>
<dbReference type="Gramene" id="Solyc03g059127.1.1">
    <property type="protein sequence ID" value="Solyc03g059127.1.1"/>
    <property type="gene ID" value="Solyc03g059127.1"/>
</dbReference>
<dbReference type="InParanoid" id="A0A3Q7FI11"/>
<proteinExistence type="predicted"/>
<sequence>MSLDPDLPSTTTNRDWIFPSQSFNLPRTLAWRFSSSYPRTKSFQNPLSQPPSNSTPAAIPPNSTTPVEGRGFQLGRRRNGWAGVKWRVRENDEGGGEDDTNGERILVMCFAYLVHKSFSLQNQVNHLQNLTKCMLDITRFVPNCLPVSSFHPDELSKLNIRLRRCNISDSMDIIDST</sequence>
<dbReference type="EnsemblPlants" id="Solyc03g059127.1.1">
    <property type="protein sequence ID" value="Solyc03g059127.1.1"/>
    <property type="gene ID" value="Solyc03g059127.1"/>
</dbReference>